<dbReference type="AlphaFoldDB" id="F0VNL0"/>
<keyword evidence="2" id="KW-0732">Signal</keyword>
<feature type="compositionally biased region" description="Basic and acidic residues" evidence="1">
    <location>
        <begin position="549"/>
        <end position="561"/>
    </location>
</feature>
<name>F0VNL0_NEOCL</name>
<dbReference type="Proteomes" id="UP000007494">
    <property type="component" value="Chromosome XI"/>
</dbReference>
<dbReference type="OrthoDB" id="329769at2759"/>
<evidence type="ECO:0000313" key="5">
    <source>
        <dbReference type="Proteomes" id="UP000007494"/>
    </source>
</evidence>
<evidence type="ECO:0000256" key="2">
    <source>
        <dbReference type="SAM" id="SignalP"/>
    </source>
</evidence>
<reference evidence="5" key="3">
    <citation type="journal article" date="2012" name="PLoS Pathog.">
        <title>Comparative genomics of the apicomplexan parasites Toxoplasma gondii and Neospora caninum: Coccidia differing in host range and transmission strategy.</title>
        <authorList>
            <person name="Reid A.J."/>
            <person name="Vermont S.J."/>
            <person name="Cotton J.A."/>
            <person name="Harris D."/>
            <person name="Hill-Cawthorne G.A."/>
            <person name="Konen-Waisman S."/>
            <person name="Latham S.M."/>
            <person name="Mourier T."/>
            <person name="Norton R."/>
            <person name="Quail M.A."/>
            <person name="Sanders M."/>
            <person name="Shanmugam D."/>
            <person name="Sohal A."/>
            <person name="Wasmuth J.D."/>
            <person name="Brunk B."/>
            <person name="Grigg M.E."/>
            <person name="Howard J.C."/>
            <person name="Parkinson J."/>
            <person name="Roos D.S."/>
            <person name="Trees A.J."/>
            <person name="Berriman M."/>
            <person name="Pain A."/>
            <person name="Wastling J.M."/>
        </authorList>
    </citation>
    <scope>NUCLEOTIDE SEQUENCE [LARGE SCALE GENOMIC DNA]</scope>
    <source>
        <strain evidence="5">Liverpool</strain>
    </source>
</reference>
<feature type="signal peptide" evidence="2">
    <location>
        <begin position="1"/>
        <end position="15"/>
    </location>
</feature>
<dbReference type="RefSeq" id="XP_003885334.1">
    <property type="nucleotide sequence ID" value="XM_003885285.1"/>
</dbReference>
<dbReference type="VEuPathDB" id="ToxoDB:NCLIV_057290"/>
<feature type="chain" id="PRO_5011938479" description="F-box domain-containing protein" evidence="2">
    <location>
        <begin position="16"/>
        <end position="897"/>
    </location>
</feature>
<dbReference type="GeneID" id="13440719"/>
<feature type="region of interest" description="Disordered" evidence="1">
    <location>
        <begin position="647"/>
        <end position="687"/>
    </location>
</feature>
<organism evidence="3 5">
    <name type="scientific">Neospora caninum (strain Liverpool)</name>
    <dbReference type="NCBI Taxonomy" id="572307"/>
    <lineage>
        <taxon>Eukaryota</taxon>
        <taxon>Sar</taxon>
        <taxon>Alveolata</taxon>
        <taxon>Apicomplexa</taxon>
        <taxon>Conoidasida</taxon>
        <taxon>Coccidia</taxon>
        <taxon>Eucoccidiorida</taxon>
        <taxon>Eimeriorina</taxon>
        <taxon>Sarcocystidae</taxon>
        <taxon>Neospora</taxon>
    </lineage>
</organism>
<dbReference type="EMBL" id="FR823392">
    <property type="protein sequence ID" value="CBZ55306.1"/>
    <property type="molecule type" value="Genomic_DNA"/>
</dbReference>
<dbReference type="InParanoid" id="F0VNL0"/>
<dbReference type="OMA" id="TRPEWME"/>
<feature type="compositionally biased region" description="Low complexity" evidence="1">
    <location>
        <begin position="141"/>
        <end position="151"/>
    </location>
</feature>
<gene>
    <name evidence="4" type="ORF">BN1204_057290</name>
    <name evidence="3" type="ORF">NCLIV_057290</name>
</gene>
<reference evidence="3" key="1">
    <citation type="submission" date="2011-02" db="EMBL/GenBank/DDBJ databases">
        <authorList>
            <person name="Aslett M."/>
        </authorList>
    </citation>
    <scope>NUCLEOTIDE SEQUENCE</scope>
    <source>
        <strain evidence="3">Liverpool</strain>
    </source>
</reference>
<keyword evidence="5" id="KW-1185">Reference proteome</keyword>
<evidence type="ECO:0000313" key="3">
    <source>
        <dbReference type="EMBL" id="CBZ55306.1"/>
    </source>
</evidence>
<dbReference type="EMBL" id="LN714486">
    <property type="protein sequence ID" value="CEL70038.1"/>
    <property type="molecule type" value="Genomic_DNA"/>
</dbReference>
<evidence type="ECO:0008006" key="6">
    <source>
        <dbReference type="Google" id="ProtNLM"/>
    </source>
</evidence>
<proteinExistence type="predicted"/>
<accession>F0VNL0</accession>
<evidence type="ECO:0000313" key="4">
    <source>
        <dbReference type="EMBL" id="CEL70038.1"/>
    </source>
</evidence>
<reference evidence="4" key="4">
    <citation type="journal article" date="2015" name="PLoS ONE">
        <title>Comprehensive Evaluation of Toxoplasma gondii VEG and Neospora caninum LIV Genomes with Tachyzoite Stage Transcriptome and Proteome Defines Novel Transcript Features.</title>
        <authorList>
            <person name="Ramaprasad A."/>
            <person name="Mourier T."/>
            <person name="Naeem R."/>
            <person name="Malas T.B."/>
            <person name="Moussa E."/>
            <person name="Panigrahi A."/>
            <person name="Vermont S.J."/>
            <person name="Otto T.D."/>
            <person name="Wastling J."/>
            <person name="Pain A."/>
        </authorList>
    </citation>
    <scope>NUCLEOTIDE SEQUENCE</scope>
    <source>
        <strain evidence="4">Liverpool</strain>
    </source>
</reference>
<feature type="region of interest" description="Disordered" evidence="1">
    <location>
        <begin position="117"/>
        <end position="172"/>
    </location>
</feature>
<sequence length="897" mass="99426">MLCFLLSCFAPLVFFGVDCSWKAEAAFSKNDAKGNAFPTMGVGSARPLVGSPEPGPGLLDLLEDGFHALFFRYFYLNELPSLRLVCKAFRRCLGPEQATASLRQMRGLVFPADWPARSLSEGPNTSDPSPRIKDRVNSVLSPGASPSASGPETEFASTELAEAPSSSSVEGTVDGLPGVATPRAFNLFGHFVSLQPPPPLLSELSLYWDQSVHSTEVMIPLFSKLLLVSESIHSLSVQTRTAAWSAPANLQGIVKTFPRVKRLRIHHSFLRRTGPNDTLYGNLVVPPGAYRRTPYLLRHRGEFERMLQPRPQLLSNCRFPACEDLEYYELCENELTPGLELMPFIRRRELCTIVHLLSVMAPVVRKATITLCCFKSLPFALQGILDSAAYGQTDMTTRDISASPSVHSSTFRAPENSKFPGSSLEELTVIQSLPERCVDDADVDDTELEAAFPGVHTAGHRGAPGESSRDRQFRKVLGSLATLRLVLQDDDMKDVFDSTVWPIVRHLCPAVRPLYEGTASLPLEIAGRALRLRLPSDHRPHLSKRGHASRRDQHGRDRYPERRVEPIEDASLEIERFDANLDGVSSGVVEMLRDWITRPEWMEVGVWKHIIERPPRLQFVCSWWHADVVAACAEALGFLKNAERSAASENQPCREASSSSRGAAGGQGRVEGDAGTQASEEESASVLPRTGSSRTFVLPTVAVKRMMWDYDARPFEGLIASLPHFVLAVDSHSATPHFRRGGPLPNLLGLQIDLCHWGKIRLCRQHIHVAKTHALQTRFLRLLDSNRLEYKLIDSATKQSVDAYIQDLLKACPHTEVIEYRRLSLEYTWQMETGVSGDTPPFSVEKLCNQGFHVVKTMHIPSCGGNHLPSSFNSSIISILFVRRKKSAFATAQSSAL</sequence>
<protein>
    <recommendedName>
        <fullName evidence="6">F-box domain-containing protein</fullName>
    </recommendedName>
</protein>
<dbReference type="eggNOG" id="ENOG502QYMM">
    <property type="taxonomic scope" value="Eukaryota"/>
</dbReference>
<evidence type="ECO:0000256" key="1">
    <source>
        <dbReference type="SAM" id="MobiDB-lite"/>
    </source>
</evidence>
<feature type="region of interest" description="Disordered" evidence="1">
    <location>
        <begin position="538"/>
        <end position="561"/>
    </location>
</feature>
<reference evidence="3" key="2">
    <citation type="submission" date="2011-03" db="EMBL/GenBank/DDBJ databases">
        <title>Comparative genomics and transcriptomics of Neospora caninum and Toxoplasma gondii.</title>
        <authorList>
            <person name="Reid A.J."/>
            <person name="Sohal A."/>
            <person name="Harris D."/>
            <person name="Quail M."/>
            <person name="Sanders M."/>
            <person name="Berriman M."/>
            <person name="Wastling J.M."/>
            <person name="Pain A."/>
        </authorList>
    </citation>
    <scope>NUCLEOTIDE SEQUENCE</scope>
    <source>
        <strain evidence="3">Liverpool</strain>
    </source>
</reference>